<evidence type="ECO:0000313" key="2">
    <source>
        <dbReference type="Proteomes" id="UP001454036"/>
    </source>
</evidence>
<name>A0AAV3QXE9_LITER</name>
<sequence>MLNRCSAMLASAFPTEASLGEEARLPVSCRFLLSGYHYLASQSSNGRVSISTWISFWNRSLWSYVGYKAAERSTSKVASLNVYPRKSSLINPRLWDSAGRHPFDVLRVDADLEEEVYCAAFLAC</sequence>
<proteinExistence type="predicted"/>
<dbReference type="EMBL" id="BAABME010006424">
    <property type="protein sequence ID" value="GAA0168324.1"/>
    <property type="molecule type" value="Genomic_DNA"/>
</dbReference>
<dbReference type="AlphaFoldDB" id="A0AAV3QXE9"/>
<gene>
    <name evidence="1" type="ORF">LIER_23069</name>
</gene>
<organism evidence="1 2">
    <name type="scientific">Lithospermum erythrorhizon</name>
    <name type="common">Purple gromwell</name>
    <name type="synonym">Lithospermum officinale var. erythrorhizon</name>
    <dbReference type="NCBI Taxonomy" id="34254"/>
    <lineage>
        <taxon>Eukaryota</taxon>
        <taxon>Viridiplantae</taxon>
        <taxon>Streptophyta</taxon>
        <taxon>Embryophyta</taxon>
        <taxon>Tracheophyta</taxon>
        <taxon>Spermatophyta</taxon>
        <taxon>Magnoliopsida</taxon>
        <taxon>eudicotyledons</taxon>
        <taxon>Gunneridae</taxon>
        <taxon>Pentapetalae</taxon>
        <taxon>asterids</taxon>
        <taxon>lamiids</taxon>
        <taxon>Boraginales</taxon>
        <taxon>Boraginaceae</taxon>
        <taxon>Boraginoideae</taxon>
        <taxon>Lithospermeae</taxon>
        <taxon>Lithospermum</taxon>
    </lineage>
</organism>
<reference evidence="1 2" key="1">
    <citation type="submission" date="2024-01" db="EMBL/GenBank/DDBJ databases">
        <title>The complete chloroplast genome sequence of Lithospermum erythrorhizon: insights into the phylogenetic relationship among Boraginaceae species and the maternal lineages of purple gromwells.</title>
        <authorList>
            <person name="Okada T."/>
            <person name="Watanabe K."/>
        </authorList>
    </citation>
    <scope>NUCLEOTIDE SEQUENCE [LARGE SCALE GENOMIC DNA]</scope>
</reference>
<dbReference type="Proteomes" id="UP001454036">
    <property type="component" value="Unassembled WGS sequence"/>
</dbReference>
<protein>
    <submittedName>
        <fullName evidence="1">Uncharacterized protein</fullName>
    </submittedName>
</protein>
<comment type="caution">
    <text evidence="1">The sequence shown here is derived from an EMBL/GenBank/DDBJ whole genome shotgun (WGS) entry which is preliminary data.</text>
</comment>
<keyword evidence="2" id="KW-1185">Reference proteome</keyword>
<evidence type="ECO:0000313" key="1">
    <source>
        <dbReference type="EMBL" id="GAA0168324.1"/>
    </source>
</evidence>
<accession>A0AAV3QXE9</accession>